<dbReference type="EMBL" id="CAFBLU010000018">
    <property type="protein sequence ID" value="CAB4877816.1"/>
    <property type="molecule type" value="Genomic_DNA"/>
</dbReference>
<gene>
    <name evidence="1" type="ORF">UFOPK3444_01128</name>
</gene>
<dbReference type="AlphaFoldDB" id="A0A6J7E4I7"/>
<proteinExistence type="predicted"/>
<dbReference type="PANTHER" id="PTHR42877:SF4">
    <property type="entry name" value="FAD_NAD(P)-BINDING DOMAIN-CONTAINING PROTEIN-RELATED"/>
    <property type="match status" value="1"/>
</dbReference>
<dbReference type="SUPFAM" id="SSF51905">
    <property type="entry name" value="FAD/NAD(P)-binding domain"/>
    <property type="match status" value="2"/>
</dbReference>
<dbReference type="PRINTS" id="PR00368">
    <property type="entry name" value="FADPNR"/>
</dbReference>
<dbReference type="Gene3D" id="3.50.50.60">
    <property type="entry name" value="FAD/NAD(P)-binding domain"/>
    <property type="match status" value="2"/>
</dbReference>
<dbReference type="Pfam" id="PF13738">
    <property type="entry name" value="Pyr_redox_3"/>
    <property type="match status" value="1"/>
</dbReference>
<organism evidence="1">
    <name type="scientific">freshwater metagenome</name>
    <dbReference type="NCBI Taxonomy" id="449393"/>
    <lineage>
        <taxon>unclassified sequences</taxon>
        <taxon>metagenomes</taxon>
        <taxon>ecological metagenomes</taxon>
    </lineage>
</organism>
<dbReference type="PANTHER" id="PTHR42877">
    <property type="entry name" value="L-ORNITHINE N(5)-MONOOXYGENASE-RELATED"/>
    <property type="match status" value="1"/>
</dbReference>
<accession>A0A6J7E4I7</accession>
<dbReference type="PRINTS" id="PR00411">
    <property type="entry name" value="PNDRDTASEI"/>
</dbReference>
<name>A0A6J7E4I7_9ZZZZ</name>
<protein>
    <submittedName>
        <fullName evidence="1">Unannotated protein</fullName>
    </submittedName>
</protein>
<reference evidence="1" key="1">
    <citation type="submission" date="2020-05" db="EMBL/GenBank/DDBJ databases">
        <authorList>
            <person name="Chiriac C."/>
            <person name="Salcher M."/>
            <person name="Ghai R."/>
            <person name="Kavagutti S V."/>
        </authorList>
    </citation>
    <scope>NUCLEOTIDE SEQUENCE</scope>
</reference>
<dbReference type="InterPro" id="IPR051209">
    <property type="entry name" value="FAD-bind_Monooxygenase_sf"/>
</dbReference>
<sequence>MRECAKLGEVSTLSPHQPSVVIIGAGFGGLAAAIELEQHGHTNYTVLERQPEVGGVWQANQYPGARCDVPSIIYQYSYDLRPDWSRRFGNQAEICDYLKEASERFGVRPRIRFNTSVQSAHFDEQNASWHLTLANGDTIDADVMICATGQLSQPKIPDLPGRESFTGAQFHSAEWDHSVEISGKRVAVVGSGASAVQIVPAIAEQTGHLALVQRHPNWIVGKMDWAPSRLEKSLGRRFPILLRGYHNAMWLYFESRYPLVLRKADPVRRVWERILKHQIAKALGDPQKTAACIPDYPLGCNRILLSSEWYETLAKPDVSVVNSGVASLDANGLVCSDGTRVDADVIVWCTGFTATEYIAPMEVVGRNGQNLRTAWADGPEAYLGLVTAGFPNMFMSYGPNTGSLTNTLVYMFEKQASWIRQAVELLGRTGGWVDVREDVHREFNEEIQARLQKTVFTAGCPGWYSTDSGKVTQVWTGSHVEYGRRTETLDPSIFERGGSKTPA</sequence>
<evidence type="ECO:0000313" key="1">
    <source>
        <dbReference type="EMBL" id="CAB4877816.1"/>
    </source>
</evidence>
<dbReference type="InterPro" id="IPR036188">
    <property type="entry name" value="FAD/NAD-bd_sf"/>
</dbReference>